<accession>A0A517RCM5</accession>
<dbReference type="AlphaFoldDB" id="A0A517RCM5"/>
<dbReference type="InterPro" id="IPR009056">
    <property type="entry name" value="Cyt_c-like_dom"/>
</dbReference>
<dbReference type="SUPFAM" id="SSF46626">
    <property type="entry name" value="Cytochrome c"/>
    <property type="match status" value="2"/>
</dbReference>
<feature type="signal peptide" evidence="7">
    <location>
        <begin position="1"/>
        <end position="29"/>
    </location>
</feature>
<dbReference type="InterPro" id="IPR011045">
    <property type="entry name" value="N2O_reductase_N"/>
</dbReference>
<evidence type="ECO:0000256" key="7">
    <source>
        <dbReference type="SAM" id="SignalP"/>
    </source>
</evidence>
<proteinExistence type="predicted"/>
<dbReference type="InterPro" id="IPR051395">
    <property type="entry name" value="Cytochrome_c_Peroxidase/MauG"/>
</dbReference>
<evidence type="ECO:0000256" key="1">
    <source>
        <dbReference type="ARBA" id="ARBA00022617"/>
    </source>
</evidence>
<dbReference type="GO" id="GO:0046872">
    <property type="term" value="F:metal ion binding"/>
    <property type="evidence" value="ECO:0007669"/>
    <property type="project" value="UniProtKB-KW"/>
</dbReference>
<dbReference type="Proteomes" id="UP000317171">
    <property type="component" value="Chromosome"/>
</dbReference>
<dbReference type="Pfam" id="PF00034">
    <property type="entry name" value="Cytochrom_C"/>
    <property type="match status" value="1"/>
</dbReference>
<feature type="domain" description="Cytochrome c" evidence="8">
    <location>
        <begin position="491"/>
        <end position="603"/>
    </location>
</feature>
<dbReference type="GO" id="GO:0020037">
    <property type="term" value="F:heme binding"/>
    <property type="evidence" value="ECO:0007669"/>
    <property type="project" value="InterPro"/>
</dbReference>
<evidence type="ECO:0000256" key="4">
    <source>
        <dbReference type="ARBA" id="ARBA00023002"/>
    </source>
</evidence>
<keyword evidence="4" id="KW-0560">Oxidoreductase</keyword>
<keyword evidence="3 7" id="KW-0732">Signal</keyword>
<dbReference type="GO" id="GO:0004130">
    <property type="term" value="F:cytochrome-c peroxidase activity"/>
    <property type="evidence" value="ECO:0007669"/>
    <property type="project" value="TreeGrafter"/>
</dbReference>
<dbReference type="PANTHER" id="PTHR30600">
    <property type="entry name" value="CYTOCHROME C PEROXIDASE-RELATED"/>
    <property type="match status" value="1"/>
</dbReference>
<keyword evidence="2 6" id="KW-0479">Metal-binding</keyword>
<keyword evidence="1 6" id="KW-0349">Heme</keyword>
<dbReference type="InterPro" id="IPR036909">
    <property type="entry name" value="Cyt_c-like_dom_sf"/>
</dbReference>
<dbReference type="InterPro" id="IPR015943">
    <property type="entry name" value="WD40/YVTN_repeat-like_dom_sf"/>
</dbReference>
<feature type="chain" id="PRO_5021845115" evidence="7">
    <location>
        <begin position="30"/>
        <end position="621"/>
    </location>
</feature>
<keyword evidence="5 6" id="KW-0408">Iron</keyword>
<evidence type="ECO:0000256" key="6">
    <source>
        <dbReference type="PROSITE-ProRule" id="PRU00433"/>
    </source>
</evidence>
<sequence length="621" mass="68491" precursor="true">MYLSARSVRFFLPLTTLCFLCLLMGQQRASAGQSNSLMDISADGKLLACSNRDSGTVTIVDLASNKKQSEIKVGKHPEGVTFLGKSHQLATAVYDEDIVVFLDADSGKITGQTEVFDEPYGVASSSDGSKIFVTLDYPGRIVEIDTHNHKVNREFSSGSHLRGIAISNDDQSLFTTEYYTALVRQIDVASGKTTDEWPGGSTDNLSRQITLHPRRAKAYLPHIRSRITVAHGAGSIFPIVSIVDTKPGEGKRRRKIPMDSFRGARVTCNPWDTAITPDGKTFFVVFAGTDELYVCNVIDDDYRELTFRSSLRLGHNPRAVRVAPDGNTFYVYNSLDFNVVAYDTQTLRPRAIIDVTENPLDEEILLGKRLFYTALQPMTSRLWISCASCHPDGQSDGRTWHNPEGLRNTQSLAGMAWTHPIHWSADRDEVQDFEHTIRGPLMQGSGLVRGKINPSLDAPNKGLSRALDAMAAYSNTHEFTLSPYAKKGLSPAAKRGRELFFSKQTKCASCHSGPFLTDSVPSAKIVRHDVGTSVDNPGEKMGPAYDTPTLLGIYRTAPYLHHGKAKTLEEVFTIYNHDDQHGNTSQLSKQELADLVEFLKALPYEDPVPQAKAAGMVKVSK</sequence>
<name>A0A517RCM5_9PLAN</name>
<protein>
    <submittedName>
        <fullName evidence="9">Lactonase, 7-bladed beta-propeller</fullName>
    </submittedName>
</protein>
<dbReference type="PANTHER" id="PTHR30600:SF10">
    <property type="entry name" value="BLL6722 PROTEIN"/>
    <property type="match status" value="1"/>
</dbReference>
<keyword evidence="10" id="KW-1185">Reference proteome</keyword>
<dbReference type="Gene3D" id="2.130.10.10">
    <property type="entry name" value="YVTN repeat-like/Quinoprotein amine dehydrogenase"/>
    <property type="match status" value="1"/>
</dbReference>
<evidence type="ECO:0000256" key="5">
    <source>
        <dbReference type="ARBA" id="ARBA00023004"/>
    </source>
</evidence>
<gene>
    <name evidence="9" type="ORF">Pan241w_16880</name>
</gene>
<dbReference type="KEGG" id="gaz:Pan241w_16880"/>
<dbReference type="InterPro" id="IPR019405">
    <property type="entry name" value="Lactonase_7-beta_prop"/>
</dbReference>
<evidence type="ECO:0000313" key="10">
    <source>
        <dbReference type="Proteomes" id="UP000317171"/>
    </source>
</evidence>
<dbReference type="SUPFAM" id="SSF50974">
    <property type="entry name" value="Nitrous oxide reductase, N-terminal domain"/>
    <property type="match status" value="1"/>
</dbReference>
<dbReference type="EMBL" id="CP036269">
    <property type="protein sequence ID" value="QDT41625.1"/>
    <property type="molecule type" value="Genomic_DNA"/>
</dbReference>
<evidence type="ECO:0000313" key="9">
    <source>
        <dbReference type="EMBL" id="QDT41625.1"/>
    </source>
</evidence>
<dbReference type="Pfam" id="PF10282">
    <property type="entry name" value="Lactonase"/>
    <property type="match status" value="1"/>
</dbReference>
<dbReference type="GO" id="GO:0009055">
    <property type="term" value="F:electron transfer activity"/>
    <property type="evidence" value="ECO:0007669"/>
    <property type="project" value="InterPro"/>
</dbReference>
<evidence type="ECO:0000256" key="3">
    <source>
        <dbReference type="ARBA" id="ARBA00022729"/>
    </source>
</evidence>
<evidence type="ECO:0000259" key="8">
    <source>
        <dbReference type="PROSITE" id="PS51007"/>
    </source>
</evidence>
<dbReference type="NCBIfam" id="TIGR02276">
    <property type="entry name" value="beta_rpt_yvtn"/>
    <property type="match status" value="1"/>
</dbReference>
<dbReference type="RefSeq" id="WP_198000396.1">
    <property type="nucleotide sequence ID" value="NZ_CP036269.1"/>
</dbReference>
<organism evidence="9 10">
    <name type="scientific">Gimesia alba</name>
    <dbReference type="NCBI Taxonomy" id="2527973"/>
    <lineage>
        <taxon>Bacteria</taxon>
        <taxon>Pseudomonadati</taxon>
        <taxon>Planctomycetota</taxon>
        <taxon>Planctomycetia</taxon>
        <taxon>Planctomycetales</taxon>
        <taxon>Planctomycetaceae</taxon>
        <taxon>Gimesia</taxon>
    </lineage>
</organism>
<dbReference type="Gene3D" id="1.10.760.10">
    <property type="entry name" value="Cytochrome c-like domain"/>
    <property type="match status" value="2"/>
</dbReference>
<reference evidence="9 10" key="1">
    <citation type="submission" date="2019-02" db="EMBL/GenBank/DDBJ databases">
        <title>Deep-cultivation of Planctomycetes and their phenomic and genomic characterization uncovers novel biology.</title>
        <authorList>
            <person name="Wiegand S."/>
            <person name="Jogler M."/>
            <person name="Boedeker C."/>
            <person name="Pinto D."/>
            <person name="Vollmers J."/>
            <person name="Rivas-Marin E."/>
            <person name="Kohn T."/>
            <person name="Peeters S.H."/>
            <person name="Heuer A."/>
            <person name="Rast P."/>
            <person name="Oberbeckmann S."/>
            <person name="Bunk B."/>
            <person name="Jeske O."/>
            <person name="Meyerdierks A."/>
            <person name="Storesund J.E."/>
            <person name="Kallscheuer N."/>
            <person name="Luecker S."/>
            <person name="Lage O.M."/>
            <person name="Pohl T."/>
            <person name="Merkel B.J."/>
            <person name="Hornburger P."/>
            <person name="Mueller R.-W."/>
            <person name="Bruemmer F."/>
            <person name="Labrenz M."/>
            <person name="Spormann A.M."/>
            <person name="Op den Camp H."/>
            <person name="Overmann J."/>
            <person name="Amann R."/>
            <person name="Jetten M.S.M."/>
            <person name="Mascher T."/>
            <person name="Medema M.H."/>
            <person name="Devos D.P."/>
            <person name="Kaster A.-K."/>
            <person name="Ovreas L."/>
            <person name="Rohde M."/>
            <person name="Galperin M.Y."/>
            <person name="Jogler C."/>
        </authorList>
    </citation>
    <scope>NUCLEOTIDE SEQUENCE [LARGE SCALE GENOMIC DNA]</scope>
    <source>
        <strain evidence="9 10">Pan241w</strain>
    </source>
</reference>
<evidence type="ECO:0000256" key="2">
    <source>
        <dbReference type="ARBA" id="ARBA00022723"/>
    </source>
</evidence>
<dbReference type="InterPro" id="IPR011964">
    <property type="entry name" value="YVTN_b-propeller_repeat"/>
</dbReference>
<dbReference type="PROSITE" id="PS51007">
    <property type="entry name" value="CYTC"/>
    <property type="match status" value="1"/>
</dbReference>